<dbReference type="EMBL" id="JBHSWH010000001">
    <property type="protein sequence ID" value="MFC6705377.1"/>
    <property type="molecule type" value="Genomic_DNA"/>
</dbReference>
<dbReference type="PANTHER" id="PTHR35535:SF2">
    <property type="entry name" value="DUF306 DOMAIN-CONTAINING PROTEIN"/>
    <property type="match status" value="1"/>
</dbReference>
<evidence type="ECO:0000259" key="1">
    <source>
        <dbReference type="Pfam" id="PF03724"/>
    </source>
</evidence>
<dbReference type="InterPro" id="IPR005184">
    <property type="entry name" value="DUF306_Meta_HslJ"/>
</dbReference>
<feature type="domain" description="DUF306" evidence="1">
    <location>
        <begin position="17"/>
        <end position="115"/>
    </location>
</feature>
<accession>A0ABW2AF50</accession>
<dbReference type="Pfam" id="PF03724">
    <property type="entry name" value="META"/>
    <property type="match status" value="1"/>
</dbReference>
<proteinExistence type="predicted"/>
<protein>
    <submittedName>
        <fullName evidence="2">META domain-containing protein</fullName>
    </submittedName>
</protein>
<dbReference type="RefSeq" id="WP_382400458.1">
    <property type="nucleotide sequence ID" value="NZ_JBHSWH010000001.1"/>
</dbReference>
<dbReference type="PANTHER" id="PTHR35535">
    <property type="entry name" value="HEAT SHOCK PROTEIN HSLJ"/>
    <property type="match status" value="1"/>
</dbReference>
<evidence type="ECO:0000313" key="2">
    <source>
        <dbReference type="EMBL" id="MFC6705377.1"/>
    </source>
</evidence>
<evidence type="ECO:0000313" key="3">
    <source>
        <dbReference type="Proteomes" id="UP001596298"/>
    </source>
</evidence>
<dbReference type="Gene3D" id="2.40.128.270">
    <property type="match status" value="1"/>
</dbReference>
<dbReference type="InterPro" id="IPR053147">
    <property type="entry name" value="Hsp_HslJ-like"/>
</dbReference>
<comment type="caution">
    <text evidence="2">The sequence shown here is derived from an EMBL/GenBank/DDBJ whole genome shotgun (WGS) entry which is preliminary data.</text>
</comment>
<keyword evidence="3" id="KW-1185">Reference proteome</keyword>
<sequence length="141" mass="15374">MHVDAGRSIADGSLADRLAGRTFLSRTVIGRDLVPGSAISVDFGADRRLHVYAGCNHMSGDLRFDGPRLSVERMSTTEMRCERSLLDQDGWLASLLQPGLDAHLNGDALTLTGEGVTLQLMDRRAADPDRPLENTVWALRS</sequence>
<organism evidence="2 3">
    <name type="scientific">Flexivirga alba</name>
    <dbReference type="NCBI Taxonomy" id="702742"/>
    <lineage>
        <taxon>Bacteria</taxon>
        <taxon>Bacillati</taxon>
        <taxon>Actinomycetota</taxon>
        <taxon>Actinomycetes</taxon>
        <taxon>Micrococcales</taxon>
        <taxon>Dermacoccaceae</taxon>
        <taxon>Flexivirga</taxon>
    </lineage>
</organism>
<name>A0ABW2AF50_9MICO</name>
<dbReference type="Proteomes" id="UP001596298">
    <property type="component" value="Unassembled WGS sequence"/>
</dbReference>
<reference evidence="3" key="1">
    <citation type="journal article" date="2019" name="Int. J. Syst. Evol. Microbiol.">
        <title>The Global Catalogue of Microorganisms (GCM) 10K type strain sequencing project: providing services to taxonomists for standard genome sequencing and annotation.</title>
        <authorList>
            <consortium name="The Broad Institute Genomics Platform"/>
            <consortium name="The Broad Institute Genome Sequencing Center for Infectious Disease"/>
            <person name="Wu L."/>
            <person name="Ma J."/>
        </authorList>
    </citation>
    <scope>NUCLEOTIDE SEQUENCE [LARGE SCALE GENOMIC DNA]</scope>
    <source>
        <strain evidence="3">CCUG 58127</strain>
    </source>
</reference>
<gene>
    <name evidence="2" type="ORF">ACFQDH_08890</name>
</gene>
<dbReference type="InterPro" id="IPR038670">
    <property type="entry name" value="HslJ-like_sf"/>
</dbReference>